<feature type="domain" description="Lysozyme inhibitor LprI-like N-terminal" evidence="2">
    <location>
        <begin position="41"/>
        <end position="143"/>
    </location>
</feature>
<accession>A0ABW9ZKV4</accession>
<gene>
    <name evidence="3" type="ORF">GWI71_17855</name>
</gene>
<evidence type="ECO:0000256" key="1">
    <source>
        <dbReference type="SAM" id="SignalP"/>
    </source>
</evidence>
<evidence type="ECO:0000313" key="3">
    <source>
        <dbReference type="EMBL" id="NBN65562.1"/>
    </source>
</evidence>
<dbReference type="Gene3D" id="1.20.1270.180">
    <property type="match status" value="1"/>
</dbReference>
<protein>
    <submittedName>
        <fullName evidence="3">DUF1311 domain-containing protein</fullName>
    </submittedName>
</protein>
<keyword evidence="1" id="KW-0732">Signal</keyword>
<evidence type="ECO:0000259" key="2">
    <source>
        <dbReference type="Pfam" id="PF07007"/>
    </source>
</evidence>
<proteinExistence type="predicted"/>
<dbReference type="InterPro" id="IPR009739">
    <property type="entry name" value="LprI-like_N"/>
</dbReference>
<sequence length="153" mass="16724">MRIRQFFLSGSRLPGAAACLLTGHAFLFVAPAFAQDTIDCAKAEAQIELTYCAEQDWMAADKDLNAIYKKAITAAKATDVTLKEVTPDLVGAETALRDAQRTWVAYRDKACDAYGFTARGGTLEPMLIYACRADMTRQRMSDLTELTNALGSN</sequence>
<dbReference type="EMBL" id="JAABLP010000005">
    <property type="protein sequence ID" value="NBN65562.1"/>
    <property type="molecule type" value="Genomic_DNA"/>
</dbReference>
<feature type="chain" id="PRO_5046560632" evidence="1">
    <location>
        <begin position="35"/>
        <end position="153"/>
    </location>
</feature>
<dbReference type="Pfam" id="PF07007">
    <property type="entry name" value="LprI"/>
    <property type="match status" value="1"/>
</dbReference>
<organism evidence="3 4">
    <name type="scientific">Pannonibacter tanglangensis</name>
    <dbReference type="NCBI Taxonomy" id="2750084"/>
    <lineage>
        <taxon>Bacteria</taxon>
        <taxon>Pseudomonadati</taxon>
        <taxon>Pseudomonadota</taxon>
        <taxon>Alphaproteobacteria</taxon>
        <taxon>Hyphomicrobiales</taxon>
        <taxon>Stappiaceae</taxon>
        <taxon>Pannonibacter</taxon>
    </lineage>
</organism>
<dbReference type="Proteomes" id="UP000541347">
    <property type="component" value="Unassembled WGS sequence"/>
</dbReference>
<evidence type="ECO:0000313" key="4">
    <source>
        <dbReference type="Proteomes" id="UP000541347"/>
    </source>
</evidence>
<name>A0ABW9ZKV4_9HYPH</name>
<reference evidence="3 4" key="1">
    <citation type="submission" date="2020-01" db="EMBL/GenBank/DDBJ databases">
        <authorList>
            <person name="Peng S.Y."/>
            <person name="Li J."/>
            <person name="Wang M."/>
            <person name="Wang L."/>
            <person name="Wang C.Q."/>
            <person name="Wang J.R."/>
        </authorList>
    </citation>
    <scope>NUCLEOTIDE SEQUENCE [LARGE SCALE GENOMIC DNA]</scope>
    <source>
        <strain evidence="3 4">XCT-34</strain>
    </source>
</reference>
<keyword evidence="4" id="KW-1185">Reference proteome</keyword>
<dbReference type="PANTHER" id="PTHR39176:SF1">
    <property type="entry name" value="PERIPLASMIC PROTEIN"/>
    <property type="match status" value="1"/>
</dbReference>
<dbReference type="PANTHER" id="PTHR39176">
    <property type="entry name" value="PERIPLASMIC PROTEIN-RELATED"/>
    <property type="match status" value="1"/>
</dbReference>
<feature type="signal peptide" evidence="1">
    <location>
        <begin position="1"/>
        <end position="34"/>
    </location>
</feature>
<comment type="caution">
    <text evidence="3">The sequence shown here is derived from an EMBL/GenBank/DDBJ whole genome shotgun (WGS) entry which is preliminary data.</text>
</comment>